<evidence type="ECO:0000313" key="2">
    <source>
        <dbReference type="Proteomes" id="UP000027265"/>
    </source>
</evidence>
<proteinExistence type="predicted"/>
<dbReference type="HOGENOM" id="CLU_950155_0_0_1"/>
<keyword evidence="2" id="KW-1185">Reference proteome</keyword>
<sequence length="293" mass="33509">MWADLGDRYPPARAYIDAGLYGCREHWAWTWISHLFTAGIRTTGRVEVENRVNRIFGGPKKSLFTLFTSLNERTTGQNVKEMELLRQYIGPFALQRCWEQMAQSVFYKTEVLQRPEGICDWSSFNRFDNDQAYISTKWLIRLVSARGLKIQHLLQVSHLGTKATHVIALLPGGRYVCDCCMGMNLGVPCRHYFQVLTCVRSLTFHIGLIRARFTFLSSYLSRLWCANHDIQVVPRSLSRCDHSAACDPRPYFVSYSVRPTTPSFTLFIAIQSSSAHTKLLQLSPACHTNTRSS</sequence>
<dbReference type="Proteomes" id="UP000027265">
    <property type="component" value="Unassembled WGS sequence"/>
</dbReference>
<dbReference type="InParanoid" id="A0A067Q0V9"/>
<gene>
    <name evidence="1" type="ORF">JAAARDRAFT_132454</name>
</gene>
<evidence type="ECO:0000313" key="1">
    <source>
        <dbReference type="EMBL" id="KDQ56236.1"/>
    </source>
</evidence>
<dbReference type="OrthoDB" id="3261031at2759"/>
<name>A0A067Q0V9_9AGAM</name>
<reference evidence="2" key="1">
    <citation type="journal article" date="2014" name="Proc. Natl. Acad. Sci. U.S.A.">
        <title>Extensive sampling of basidiomycete genomes demonstrates inadequacy of the white-rot/brown-rot paradigm for wood decay fungi.</title>
        <authorList>
            <person name="Riley R."/>
            <person name="Salamov A.A."/>
            <person name="Brown D.W."/>
            <person name="Nagy L.G."/>
            <person name="Floudas D."/>
            <person name="Held B.W."/>
            <person name="Levasseur A."/>
            <person name="Lombard V."/>
            <person name="Morin E."/>
            <person name="Otillar R."/>
            <person name="Lindquist E.A."/>
            <person name="Sun H."/>
            <person name="LaButti K.M."/>
            <person name="Schmutz J."/>
            <person name="Jabbour D."/>
            <person name="Luo H."/>
            <person name="Baker S.E."/>
            <person name="Pisabarro A.G."/>
            <person name="Walton J.D."/>
            <person name="Blanchette R.A."/>
            <person name="Henrissat B."/>
            <person name="Martin F."/>
            <person name="Cullen D."/>
            <person name="Hibbett D.S."/>
            <person name="Grigoriev I.V."/>
        </authorList>
    </citation>
    <scope>NUCLEOTIDE SEQUENCE [LARGE SCALE GENOMIC DNA]</scope>
    <source>
        <strain evidence="2">MUCL 33604</strain>
    </source>
</reference>
<protein>
    <recommendedName>
        <fullName evidence="3">SWIM-type domain-containing protein</fullName>
    </recommendedName>
</protein>
<dbReference type="STRING" id="933084.A0A067Q0V9"/>
<dbReference type="AlphaFoldDB" id="A0A067Q0V9"/>
<evidence type="ECO:0008006" key="3">
    <source>
        <dbReference type="Google" id="ProtNLM"/>
    </source>
</evidence>
<dbReference type="EMBL" id="KL197722">
    <property type="protein sequence ID" value="KDQ56236.1"/>
    <property type="molecule type" value="Genomic_DNA"/>
</dbReference>
<accession>A0A067Q0V9</accession>
<organism evidence="1 2">
    <name type="scientific">Jaapia argillacea MUCL 33604</name>
    <dbReference type="NCBI Taxonomy" id="933084"/>
    <lineage>
        <taxon>Eukaryota</taxon>
        <taxon>Fungi</taxon>
        <taxon>Dikarya</taxon>
        <taxon>Basidiomycota</taxon>
        <taxon>Agaricomycotina</taxon>
        <taxon>Agaricomycetes</taxon>
        <taxon>Agaricomycetidae</taxon>
        <taxon>Jaapiales</taxon>
        <taxon>Jaapiaceae</taxon>
        <taxon>Jaapia</taxon>
    </lineage>
</organism>